<comment type="similarity">
    <text evidence="1 3">Belongs to the ETS family.</text>
</comment>
<dbReference type="GO" id="GO:0043565">
    <property type="term" value="F:sequence-specific DNA binding"/>
    <property type="evidence" value="ECO:0007669"/>
    <property type="project" value="InterPro"/>
</dbReference>
<dbReference type="PANTHER" id="PTHR11849:SF313">
    <property type="entry name" value="ETS DOMAIN-CONTAINING PROTEIN"/>
    <property type="match status" value="1"/>
</dbReference>
<comment type="subcellular location">
    <subcellularLocation>
        <location evidence="3">Nucleus</location>
    </subcellularLocation>
</comment>
<dbReference type="Pfam" id="PF00178">
    <property type="entry name" value="Ets"/>
    <property type="match status" value="1"/>
</dbReference>
<dbReference type="Gene3D" id="1.10.10.10">
    <property type="entry name" value="Winged helix-like DNA-binding domain superfamily/Winged helix DNA-binding domain"/>
    <property type="match status" value="1"/>
</dbReference>
<dbReference type="AlphaFoldDB" id="A0A7J5XQC0"/>
<evidence type="ECO:0000256" key="3">
    <source>
        <dbReference type="RuleBase" id="RU004019"/>
    </source>
</evidence>
<dbReference type="InterPro" id="IPR046328">
    <property type="entry name" value="ETS_fam"/>
</dbReference>
<dbReference type="InterPro" id="IPR000418">
    <property type="entry name" value="Ets_dom"/>
</dbReference>
<dbReference type="PROSITE" id="PS00345">
    <property type="entry name" value="ETS_DOMAIN_1"/>
    <property type="match status" value="1"/>
</dbReference>
<keyword evidence="7" id="KW-1185">Reference proteome</keyword>
<protein>
    <recommendedName>
        <fullName evidence="5">ETS domain-containing protein</fullName>
    </recommendedName>
</protein>
<organism evidence="6 7">
    <name type="scientific">Dissostichus mawsoni</name>
    <name type="common">Antarctic cod</name>
    <dbReference type="NCBI Taxonomy" id="36200"/>
    <lineage>
        <taxon>Eukaryota</taxon>
        <taxon>Metazoa</taxon>
        <taxon>Chordata</taxon>
        <taxon>Craniata</taxon>
        <taxon>Vertebrata</taxon>
        <taxon>Euteleostomi</taxon>
        <taxon>Actinopterygii</taxon>
        <taxon>Neopterygii</taxon>
        <taxon>Teleostei</taxon>
        <taxon>Neoteleostei</taxon>
        <taxon>Acanthomorphata</taxon>
        <taxon>Eupercaria</taxon>
        <taxon>Perciformes</taxon>
        <taxon>Notothenioidei</taxon>
        <taxon>Nototheniidae</taxon>
        <taxon>Dissostichus</taxon>
    </lineage>
</organism>
<accession>A0A7J5XQC0</accession>
<dbReference type="SMART" id="SM00413">
    <property type="entry name" value="ETS"/>
    <property type="match status" value="1"/>
</dbReference>
<dbReference type="GO" id="GO:0005634">
    <property type="term" value="C:nucleus"/>
    <property type="evidence" value="ECO:0007669"/>
    <property type="project" value="UniProtKB-SubCell"/>
</dbReference>
<dbReference type="InterPro" id="IPR036388">
    <property type="entry name" value="WH-like_DNA-bd_sf"/>
</dbReference>
<evidence type="ECO:0000313" key="6">
    <source>
        <dbReference type="EMBL" id="KAF3839284.1"/>
    </source>
</evidence>
<evidence type="ECO:0000256" key="1">
    <source>
        <dbReference type="ARBA" id="ARBA00005562"/>
    </source>
</evidence>
<name>A0A7J5XQC0_DISMA</name>
<dbReference type="EMBL" id="JAAKFY010000021">
    <property type="protein sequence ID" value="KAF3839284.1"/>
    <property type="molecule type" value="Genomic_DNA"/>
</dbReference>
<dbReference type="Proteomes" id="UP000518266">
    <property type="component" value="Unassembled WGS sequence"/>
</dbReference>
<evidence type="ECO:0000256" key="4">
    <source>
        <dbReference type="SAM" id="MobiDB-lite"/>
    </source>
</evidence>
<sequence>MSPRQRALAVSKATPRAAVTPAEAPGSCVGGERERETRHPEDGETHGGEERAALNGISTVQVTRSNSEVLTVGLDGWQRTGDPDRESARRRRRLAKKEPLKLQKFAACPGMLLFLMTLEPDGAILRAWAFLSALQRHKDPLLAGWLAATSVRALCELDVVHSSRASFPPSSRKVLGTTGLVGKLLMSLFTRHPRALCFTLKLHVSPDDCIAAWREMEGQTGEMTGHVVFLLVIGKSDCMRGKRWRRGIAFPEWAYKPESSPGSRQIQLWHFILELLRKEEYHDVIAWQGDYGEFVIKDPDEVARLWGARKCKPQMNYDKLSRALRSEGLSTSAHCVETPRAGGKVQREQPGTAPLYHSVFNSARVGRK</sequence>
<feature type="compositionally biased region" description="Basic and acidic residues" evidence="4">
    <location>
        <begin position="31"/>
        <end position="52"/>
    </location>
</feature>
<dbReference type="GO" id="GO:0030154">
    <property type="term" value="P:cell differentiation"/>
    <property type="evidence" value="ECO:0007669"/>
    <property type="project" value="TreeGrafter"/>
</dbReference>
<dbReference type="PANTHER" id="PTHR11849">
    <property type="entry name" value="ETS"/>
    <property type="match status" value="1"/>
</dbReference>
<dbReference type="SUPFAM" id="SSF46785">
    <property type="entry name" value="Winged helix' DNA-binding domain"/>
    <property type="match status" value="1"/>
</dbReference>
<dbReference type="GO" id="GO:0000981">
    <property type="term" value="F:DNA-binding transcription factor activity, RNA polymerase II-specific"/>
    <property type="evidence" value="ECO:0007669"/>
    <property type="project" value="TreeGrafter"/>
</dbReference>
<dbReference type="PROSITE" id="PS50061">
    <property type="entry name" value="ETS_DOMAIN_3"/>
    <property type="match status" value="1"/>
</dbReference>
<evidence type="ECO:0000256" key="2">
    <source>
        <dbReference type="ARBA" id="ARBA00023125"/>
    </source>
</evidence>
<evidence type="ECO:0000313" key="7">
    <source>
        <dbReference type="Proteomes" id="UP000518266"/>
    </source>
</evidence>
<feature type="domain" description="ETS" evidence="5">
    <location>
        <begin position="266"/>
        <end position="325"/>
    </location>
</feature>
<dbReference type="InterPro" id="IPR036390">
    <property type="entry name" value="WH_DNA-bd_sf"/>
</dbReference>
<keyword evidence="2 3" id="KW-0238">DNA-binding</keyword>
<proteinExistence type="inferred from homology"/>
<gene>
    <name evidence="6" type="ORF">F7725_018001</name>
</gene>
<comment type="caution">
    <text evidence="6">The sequence shown here is derived from an EMBL/GenBank/DDBJ whole genome shotgun (WGS) entry which is preliminary data.</text>
</comment>
<feature type="region of interest" description="Disordered" evidence="4">
    <location>
        <begin position="75"/>
        <end position="94"/>
    </location>
</feature>
<keyword evidence="3" id="KW-0539">Nucleus</keyword>
<feature type="region of interest" description="Disordered" evidence="4">
    <location>
        <begin position="1"/>
        <end position="52"/>
    </location>
</feature>
<dbReference type="PRINTS" id="PR00454">
    <property type="entry name" value="ETSDOMAIN"/>
</dbReference>
<dbReference type="FunFam" id="1.10.10.10:FF:001171">
    <property type="entry name" value="ETS translocation variant 3 isoform X1"/>
    <property type="match status" value="1"/>
</dbReference>
<dbReference type="OrthoDB" id="10067219at2759"/>
<evidence type="ECO:0000259" key="5">
    <source>
        <dbReference type="PROSITE" id="PS50061"/>
    </source>
</evidence>
<reference evidence="6 7" key="1">
    <citation type="submission" date="2020-03" db="EMBL/GenBank/DDBJ databases">
        <title>Dissostichus mawsoni Genome sequencing and assembly.</title>
        <authorList>
            <person name="Park H."/>
        </authorList>
    </citation>
    <scope>NUCLEOTIDE SEQUENCE [LARGE SCALE GENOMIC DNA]</scope>
    <source>
        <strain evidence="6">DM0001</strain>
        <tissue evidence="6">Muscle</tissue>
    </source>
</reference>